<protein>
    <submittedName>
        <fullName evidence="1">Uncharacterized protein</fullName>
    </submittedName>
</protein>
<sequence>MTHTVTIAIVDPDRYFALGLEALLRHYFSLRDVQALFYQGQPTTRPPCCFKAAVPTAACSSVSTVAPSTDNGLS</sequence>
<geneLocation type="plasmid" evidence="1">
    <name>Drgb3</name>
</geneLocation>
<dbReference type="EMBL" id="KT351734">
    <property type="protein sequence ID" value="ALG88714.1"/>
    <property type="molecule type" value="Genomic_DNA"/>
</dbReference>
<evidence type="ECO:0000313" key="1">
    <source>
        <dbReference type="EMBL" id="ALG88714.1"/>
    </source>
</evidence>
<name>A0A0N9NDN2_PECCA</name>
<organism evidence="1">
    <name type="scientific">Pectobacterium carotovorum</name>
    <name type="common">Erwinia carotovora</name>
    <dbReference type="NCBI Taxonomy" id="554"/>
    <lineage>
        <taxon>Bacteria</taxon>
        <taxon>Pseudomonadati</taxon>
        <taxon>Pseudomonadota</taxon>
        <taxon>Gammaproteobacteria</taxon>
        <taxon>Enterobacterales</taxon>
        <taxon>Pectobacteriaceae</taxon>
        <taxon>Pectobacterium</taxon>
    </lineage>
</organism>
<accession>A0A0N9NDN2</accession>
<keyword evidence="1" id="KW-0614">Plasmid</keyword>
<dbReference type="AlphaFoldDB" id="A0A0N9NDN2"/>
<reference evidence="1" key="1">
    <citation type="journal article" date="2015" name="Environ. Microbiol.">
        <title>Plasmids from the gut microbiome of cabbage root fly larvae encode SaxA that catalyses the conversion of the plant toxin 2-phenylethyl isothiocyanate.</title>
        <authorList>
            <person name="Welte C.U."/>
            <person name="de Graaf R.M."/>
            <person name="van den Bosch T.J."/>
            <person name="Op den Camp H.J."/>
            <person name="van Dam N.M."/>
            <person name="Jetten M.S."/>
        </authorList>
    </citation>
    <scope>NUCLEOTIDE SEQUENCE</scope>
    <source>
        <plasmid evidence="1">Drgb3</plasmid>
    </source>
</reference>
<reference evidence="1" key="2">
    <citation type="submission" date="2015-07" db="EMBL/GenBank/DDBJ databases">
        <authorList>
            <person name="Welte C."/>
            <person name="de Graaf R."/>
            <person name="van den Bosch T.J.M."/>
            <person name="Op den Camp H."/>
            <person name="van Dam N."/>
            <person name="Jetten M."/>
        </authorList>
    </citation>
    <scope>NUCLEOTIDE SEQUENCE</scope>
    <source>
        <plasmid evidence="1">Drgb3</plasmid>
    </source>
</reference>
<proteinExistence type="predicted"/>